<dbReference type="AlphaFoldDB" id="A0A4Y5YMH9"/>
<gene>
    <name evidence="2" type="ORF">FIV50_02800</name>
</gene>
<dbReference type="PROSITE" id="PS00383">
    <property type="entry name" value="TYR_PHOSPHATASE_1"/>
    <property type="match status" value="1"/>
</dbReference>
<feature type="domain" description="Tyrosine specific protein phosphatases" evidence="1">
    <location>
        <begin position="72"/>
        <end position="126"/>
    </location>
</feature>
<dbReference type="GO" id="GO:0004721">
    <property type="term" value="F:phosphoprotein phosphatase activity"/>
    <property type="evidence" value="ECO:0007669"/>
    <property type="project" value="InterPro"/>
</dbReference>
<dbReference type="InterPro" id="IPR029021">
    <property type="entry name" value="Prot-tyrosine_phosphatase-like"/>
</dbReference>
<dbReference type="EMBL" id="CP041040">
    <property type="protein sequence ID" value="QDE33808.1"/>
    <property type="molecule type" value="Genomic_DNA"/>
</dbReference>
<dbReference type="Proteomes" id="UP000316125">
    <property type="component" value="Chromosome"/>
</dbReference>
<evidence type="ECO:0000259" key="1">
    <source>
        <dbReference type="PROSITE" id="PS50056"/>
    </source>
</evidence>
<dbReference type="SUPFAM" id="SSF52799">
    <property type="entry name" value="(Phosphotyrosine protein) phosphatases II"/>
    <property type="match status" value="1"/>
</dbReference>
<name>A0A4Y5YMH9_9MICO</name>
<evidence type="ECO:0000313" key="3">
    <source>
        <dbReference type="Proteomes" id="UP000316125"/>
    </source>
</evidence>
<dbReference type="InterPro" id="IPR000387">
    <property type="entry name" value="Tyr_Pase_dom"/>
</dbReference>
<protein>
    <submittedName>
        <fullName evidence="2">Tyrosine-protein phosphatase</fullName>
    </submittedName>
</protein>
<evidence type="ECO:0000313" key="2">
    <source>
        <dbReference type="EMBL" id="QDE33808.1"/>
    </source>
</evidence>
<dbReference type="OrthoDB" id="1188001at2"/>
<sequence>MGQATHLAFSKLRPSQGSCLPRASSQIHVWSSACGLGADLDGSDETDFWKQYEEDGRWGTPLYYLAHLQALPDRLALVLNAIADADDGAILFHCSAGWDRTGLVAAVLLRAVDVTDDAAVADYLKSFTNADAMAALHERSIEVEERQQILGRFGHTAESAFRDMYGNLDLEAWFSESCIAPETRVAIETWRGAAASLRPV</sequence>
<accession>A0A4Y5YMH9</accession>
<dbReference type="InterPro" id="IPR016130">
    <property type="entry name" value="Tyr_Pase_AS"/>
</dbReference>
<dbReference type="InterPro" id="IPR026893">
    <property type="entry name" value="Tyr/Ser_Pase_IphP-type"/>
</dbReference>
<dbReference type="RefSeq" id="WP_140036090.1">
    <property type="nucleotide sequence ID" value="NZ_CP041040.1"/>
</dbReference>
<proteinExistence type="predicted"/>
<organism evidence="2 3">
    <name type="scientific">Microbacterium foliorum</name>
    <dbReference type="NCBI Taxonomy" id="104336"/>
    <lineage>
        <taxon>Bacteria</taxon>
        <taxon>Bacillati</taxon>
        <taxon>Actinomycetota</taxon>
        <taxon>Actinomycetes</taxon>
        <taxon>Micrococcales</taxon>
        <taxon>Microbacteriaceae</taxon>
        <taxon>Microbacterium</taxon>
    </lineage>
</organism>
<reference evidence="2 3" key="1">
    <citation type="submission" date="2019-06" db="EMBL/GenBank/DDBJ databases">
        <title>Complete genome of Microbacterium foliorum M2.</title>
        <authorList>
            <person name="Cao G."/>
        </authorList>
    </citation>
    <scope>NUCLEOTIDE SEQUENCE [LARGE SCALE GENOMIC DNA]</scope>
    <source>
        <strain evidence="2 3">M2</strain>
    </source>
</reference>
<dbReference type="PROSITE" id="PS50056">
    <property type="entry name" value="TYR_PHOSPHATASE_2"/>
    <property type="match status" value="1"/>
</dbReference>
<dbReference type="Gene3D" id="3.90.190.10">
    <property type="entry name" value="Protein tyrosine phosphatase superfamily"/>
    <property type="match status" value="1"/>
</dbReference>
<dbReference type="Pfam" id="PF13350">
    <property type="entry name" value="Y_phosphatase3"/>
    <property type="match status" value="1"/>
</dbReference>